<gene>
    <name evidence="5" type="ORF">CPELLU_LOCUS1633</name>
</gene>
<keyword evidence="6" id="KW-1185">Reference proteome</keyword>
<dbReference type="PANTHER" id="PTHR46640:SF1">
    <property type="entry name" value="FUNGAL LIPASE-LIKE DOMAIN-CONTAINING PROTEIN-RELATED"/>
    <property type="match status" value="1"/>
</dbReference>
<dbReference type="InterPro" id="IPR002921">
    <property type="entry name" value="Fungal_lipase-type"/>
</dbReference>
<evidence type="ECO:0000259" key="4">
    <source>
        <dbReference type="Pfam" id="PF01764"/>
    </source>
</evidence>
<dbReference type="CDD" id="cd00519">
    <property type="entry name" value="Lipase_3"/>
    <property type="match status" value="1"/>
</dbReference>
<name>A0A9N8Z9P5_9GLOM</name>
<sequence>MHVINDGPSKSYKAPTPSSSNGISKLDDAEIQNLSRFVTYSAASYCQNSFDWTCGQYCDGIPKTEVIKTFTTKPDEWVEIFGGNATAYAILTANHQYQEIVLTFRGTDNVGNTVEDFKVVQIPYGFDSTTLPTESQVGALVHLGFYKTFLSFQQQIRDEISMTYNKYPDYKYVVTGHSLGGALALLAALDIKQFIGCKICLYTYGEPRCGNSIFASFADETLDIVYRVVNQADKVPHLIPKVNYQHHKGEVWIANTTDNEAVKCSGDENKLCSDSVKSADWNSVDHDGPYWGVLINKDLCQ</sequence>
<dbReference type="EMBL" id="CAJVQA010000632">
    <property type="protein sequence ID" value="CAG8483498.1"/>
    <property type="molecule type" value="Genomic_DNA"/>
</dbReference>
<dbReference type="AlphaFoldDB" id="A0A9N8Z9P5"/>
<dbReference type="Proteomes" id="UP000789759">
    <property type="component" value="Unassembled WGS sequence"/>
</dbReference>
<dbReference type="Pfam" id="PF01764">
    <property type="entry name" value="Lipase_3"/>
    <property type="match status" value="1"/>
</dbReference>
<dbReference type="PANTHER" id="PTHR46640">
    <property type="entry name" value="TRIACYLGLYCEROL LIPASE, PUTATIVE (AFU_ORTHOLOGUE AFUA_6G06510)-RELATED"/>
    <property type="match status" value="1"/>
</dbReference>
<dbReference type="Gene3D" id="3.40.50.1820">
    <property type="entry name" value="alpha/beta hydrolase"/>
    <property type="match status" value="1"/>
</dbReference>
<dbReference type="SUPFAM" id="SSF53474">
    <property type="entry name" value="alpha/beta-Hydrolases"/>
    <property type="match status" value="1"/>
</dbReference>
<evidence type="ECO:0000313" key="6">
    <source>
        <dbReference type="Proteomes" id="UP000789759"/>
    </source>
</evidence>
<dbReference type="InterPro" id="IPR051299">
    <property type="entry name" value="AB_hydrolase_lip/est"/>
</dbReference>
<reference evidence="5" key="1">
    <citation type="submission" date="2021-06" db="EMBL/GenBank/DDBJ databases">
        <authorList>
            <person name="Kallberg Y."/>
            <person name="Tangrot J."/>
            <person name="Rosling A."/>
        </authorList>
    </citation>
    <scope>NUCLEOTIDE SEQUENCE</scope>
    <source>
        <strain evidence="5">FL966</strain>
    </source>
</reference>
<feature type="domain" description="Fungal lipase-type" evidence="4">
    <location>
        <begin position="101"/>
        <end position="241"/>
    </location>
</feature>
<protein>
    <submittedName>
        <fullName evidence="5">24545_t:CDS:1</fullName>
    </submittedName>
</protein>
<keyword evidence="1" id="KW-0732">Signal</keyword>
<proteinExistence type="predicted"/>
<evidence type="ECO:0000256" key="1">
    <source>
        <dbReference type="ARBA" id="ARBA00022729"/>
    </source>
</evidence>
<evidence type="ECO:0000256" key="3">
    <source>
        <dbReference type="SAM" id="MobiDB-lite"/>
    </source>
</evidence>
<keyword evidence="2" id="KW-0378">Hydrolase</keyword>
<organism evidence="5 6">
    <name type="scientific">Cetraspora pellucida</name>
    <dbReference type="NCBI Taxonomy" id="1433469"/>
    <lineage>
        <taxon>Eukaryota</taxon>
        <taxon>Fungi</taxon>
        <taxon>Fungi incertae sedis</taxon>
        <taxon>Mucoromycota</taxon>
        <taxon>Glomeromycotina</taxon>
        <taxon>Glomeromycetes</taxon>
        <taxon>Diversisporales</taxon>
        <taxon>Gigasporaceae</taxon>
        <taxon>Cetraspora</taxon>
    </lineage>
</organism>
<evidence type="ECO:0000313" key="5">
    <source>
        <dbReference type="EMBL" id="CAG8483498.1"/>
    </source>
</evidence>
<dbReference type="GO" id="GO:0006629">
    <property type="term" value="P:lipid metabolic process"/>
    <property type="evidence" value="ECO:0007669"/>
    <property type="project" value="InterPro"/>
</dbReference>
<feature type="region of interest" description="Disordered" evidence="3">
    <location>
        <begin position="1"/>
        <end position="24"/>
    </location>
</feature>
<dbReference type="OrthoDB" id="438440at2759"/>
<dbReference type="InterPro" id="IPR029058">
    <property type="entry name" value="AB_hydrolase_fold"/>
</dbReference>
<accession>A0A9N8Z9P5</accession>
<evidence type="ECO:0000256" key="2">
    <source>
        <dbReference type="ARBA" id="ARBA00022801"/>
    </source>
</evidence>
<comment type="caution">
    <text evidence="5">The sequence shown here is derived from an EMBL/GenBank/DDBJ whole genome shotgun (WGS) entry which is preliminary data.</text>
</comment>
<dbReference type="GO" id="GO:0016787">
    <property type="term" value="F:hydrolase activity"/>
    <property type="evidence" value="ECO:0007669"/>
    <property type="project" value="UniProtKB-KW"/>
</dbReference>